<sequence length="237" mass="25792">MNAPFFALPPSAIFEDGRSRRDSEARLLDQVDRQGQRLAVIHQASQGISVPRSYQRNRHFEAASKQLAAAGLPVDVRLSGGGVVPQAAGVINLHLAYPVQANYPLQHVEAHYLGLCELIAHALAACGIHATPQPVQGSFCDGRFNLAVDGKKIAGTAQYWRRNRTATTPAFSLLSHAVILINADSTKLTDMANRFEVALHSPVRYLPEKTTSVAALLGRPETDFEQILLQALQNPPF</sequence>
<name>A0A356LE37_9BURK</name>
<dbReference type="SUPFAM" id="SSF55681">
    <property type="entry name" value="Class II aaRS and biotin synthetases"/>
    <property type="match status" value="1"/>
</dbReference>
<dbReference type="PANTHER" id="PTHR43679:SF2">
    <property type="entry name" value="OCTANOYL-[GCVH]:PROTEIN N-OCTANOYLTRANSFERASE"/>
    <property type="match status" value="1"/>
</dbReference>
<dbReference type="PROSITE" id="PS51733">
    <property type="entry name" value="BPL_LPL_CATALYTIC"/>
    <property type="match status" value="1"/>
</dbReference>
<gene>
    <name evidence="2" type="ORF">DD666_07575</name>
</gene>
<protein>
    <recommendedName>
        <fullName evidence="1">BPL/LPL catalytic domain-containing protein</fullName>
    </recommendedName>
</protein>
<dbReference type="Gene3D" id="3.30.930.10">
    <property type="entry name" value="Bira Bifunctional Protein, Domain 2"/>
    <property type="match status" value="1"/>
</dbReference>
<evidence type="ECO:0000313" key="3">
    <source>
        <dbReference type="Proteomes" id="UP000264036"/>
    </source>
</evidence>
<evidence type="ECO:0000313" key="2">
    <source>
        <dbReference type="EMBL" id="HBP29260.1"/>
    </source>
</evidence>
<dbReference type="Pfam" id="PF21948">
    <property type="entry name" value="LplA-B_cat"/>
    <property type="match status" value="1"/>
</dbReference>
<dbReference type="Proteomes" id="UP000264036">
    <property type="component" value="Unassembled WGS sequence"/>
</dbReference>
<dbReference type="InterPro" id="IPR045864">
    <property type="entry name" value="aa-tRNA-synth_II/BPL/LPL"/>
</dbReference>
<organism evidence="2 3">
    <name type="scientific">Advenella kashmirensis</name>
    <dbReference type="NCBI Taxonomy" id="310575"/>
    <lineage>
        <taxon>Bacteria</taxon>
        <taxon>Pseudomonadati</taxon>
        <taxon>Pseudomonadota</taxon>
        <taxon>Betaproteobacteria</taxon>
        <taxon>Burkholderiales</taxon>
        <taxon>Alcaligenaceae</taxon>
    </lineage>
</organism>
<proteinExistence type="predicted"/>
<dbReference type="InterPro" id="IPR050664">
    <property type="entry name" value="Octanoyltrans_LipM/LipL"/>
</dbReference>
<dbReference type="EMBL" id="DOEK01000018">
    <property type="protein sequence ID" value="HBP29260.1"/>
    <property type="molecule type" value="Genomic_DNA"/>
</dbReference>
<evidence type="ECO:0000259" key="1">
    <source>
        <dbReference type="PROSITE" id="PS51733"/>
    </source>
</evidence>
<feature type="domain" description="BPL/LPL catalytic" evidence="1">
    <location>
        <begin position="33"/>
        <end position="228"/>
    </location>
</feature>
<dbReference type="PANTHER" id="PTHR43679">
    <property type="entry name" value="OCTANOYLTRANSFERASE LIPM-RELATED"/>
    <property type="match status" value="1"/>
</dbReference>
<comment type="caution">
    <text evidence="2">The sequence shown here is derived from an EMBL/GenBank/DDBJ whole genome shotgun (WGS) entry which is preliminary data.</text>
</comment>
<dbReference type="InterPro" id="IPR004143">
    <property type="entry name" value="BPL_LPL_catalytic"/>
</dbReference>
<dbReference type="AlphaFoldDB" id="A0A356LE37"/>
<reference evidence="2 3" key="1">
    <citation type="journal article" date="2018" name="Nat. Biotechnol.">
        <title>A standardized bacterial taxonomy based on genome phylogeny substantially revises the tree of life.</title>
        <authorList>
            <person name="Parks D.H."/>
            <person name="Chuvochina M."/>
            <person name="Waite D.W."/>
            <person name="Rinke C."/>
            <person name="Skarshewski A."/>
            <person name="Chaumeil P.A."/>
            <person name="Hugenholtz P."/>
        </authorList>
    </citation>
    <scope>NUCLEOTIDE SEQUENCE [LARGE SCALE GENOMIC DNA]</scope>
    <source>
        <strain evidence="2">UBA10707</strain>
    </source>
</reference>
<accession>A0A356LE37</accession>